<protein>
    <submittedName>
        <fullName evidence="6">Acyl-CoA dehydrogenase</fullName>
    </submittedName>
</protein>
<dbReference type="InterPro" id="IPR013786">
    <property type="entry name" value="AcylCoA_DH/ox_N"/>
</dbReference>
<name>A0A4D7AVH8_9HYPH</name>
<dbReference type="PIRSF" id="PIRSF016578">
    <property type="entry name" value="HsaA"/>
    <property type="match status" value="1"/>
</dbReference>
<dbReference type="GO" id="GO:0050660">
    <property type="term" value="F:flavin adenine dinucleotide binding"/>
    <property type="evidence" value="ECO:0007669"/>
    <property type="project" value="InterPro"/>
</dbReference>
<evidence type="ECO:0000259" key="3">
    <source>
        <dbReference type="Pfam" id="PF02770"/>
    </source>
</evidence>
<dbReference type="InterPro" id="IPR013107">
    <property type="entry name" value="Acyl-CoA_DH_C"/>
</dbReference>
<evidence type="ECO:0000313" key="7">
    <source>
        <dbReference type="Proteomes" id="UP000298781"/>
    </source>
</evidence>
<dbReference type="SUPFAM" id="SSF47203">
    <property type="entry name" value="Acyl-CoA dehydrogenase C-terminal domain-like"/>
    <property type="match status" value="1"/>
</dbReference>
<keyword evidence="1" id="KW-0285">Flavoprotein</keyword>
<dbReference type="OrthoDB" id="2986495at2"/>
<dbReference type="AlphaFoldDB" id="A0A4D7AVH8"/>
<dbReference type="Gene3D" id="2.40.110.10">
    <property type="entry name" value="Butyryl-CoA Dehydrogenase, subunit A, domain 2"/>
    <property type="match status" value="1"/>
</dbReference>
<dbReference type="PANTHER" id="PTHR43831">
    <property type="entry name" value="ISOBUTYRYL-COA DEHYDROGENASE"/>
    <property type="match status" value="1"/>
</dbReference>
<dbReference type="KEGG" id="pstg:E8M01_04570"/>
<dbReference type="Pfam" id="PF02771">
    <property type="entry name" value="Acyl-CoA_dh_N"/>
    <property type="match status" value="1"/>
</dbReference>
<dbReference type="Proteomes" id="UP000298781">
    <property type="component" value="Chromosome"/>
</dbReference>
<dbReference type="InterPro" id="IPR009100">
    <property type="entry name" value="AcylCoA_DH/oxidase_NM_dom_sf"/>
</dbReference>
<proteinExistence type="predicted"/>
<evidence type="ECO:0000259" key="5">
    <source>
        <dbReference type="Pfam" id="PF08028"/>
    </source>
</evidence>
<dbReference type="InterPro" id="IPR052547">
    <property type="entry name" value="Mito_Isobutyryl-CoADH"/>
</dbReference>
<sequence length="384" mass="40870">MYMGDIAGIDYVTQALAQDFARTAAHHDATGAFPFDNIERLRQANLPGLVTAREFGGREAGLAQALAVVNTIAQGEPSTALVLAQQYLFHAQLRRNPNWTEAMRAKVARSAVVDGAFANNFRVEPDLGTPVRGGMPATIARKVDGGWSISGHKIFSTGAPVLTWNAIWARTDEATPRVGTFLVPRGTKGLTIVETWDHLGMRASGSHDALLEDVIVPDDHAVDIRLPAAWAEVDPAAAAWPALLFATVYDGVARAARNWLVTFLKTRTPANLGAPLSSLPRMQEAVGEIDALLQTNRLLLGLADKVDQGASPPPHESFLAKYTINANAIAAVQKAVEISGNPGLTRGNPLERHLRDVLCARVHSPQADSVLIGAGKMSLGVGAG</sequence>
<gene>
    <name evidence="6" type="ORF">E8M01_04570</name>
</gene>
<dbReference type="EMBL" id="CP039690">
    <property type="protein sequence ID" value="QCI63575.1"/>
    <property type="molecule type" value="Genomic_DNA"/>
</dbReference>
<reference evidence="6 7" key="1">
    <citation type="submission" date="2019-04" db="EMBL/GenBank/DDBJ databases">
        <title>Phreatobacter aquaticus sp. nov.</title>
        <authorList>
            <person name="Choi A."/>
        </authorList>
    </citation>
    <scope>NUCLEOTIDE SEQUENCE [LARGE SCALE GENOMIC DNA]</scope>
    <source>
        <strain evidence="6 7">KCTC 52518</strain>
    </source>
</reference>
<dbReference type="PANTHER" id="PTHR43831:SF1">
    <property type="entry name" value="ISOBUTYRYL-COA DEHYDROGENASE, MITOCHONDRIAL"/>
    <property type="match status" value="1"/>
</dbReference>
<evidence type="ECO:0000256" key="2">
    <source>
        <dbReference type="ARBA" id="ARBA00023002"/>
    </source>
</evidence>
<keyword evidence="2" id="KW-0560">Oxidoreductase</keyword>
<feature type="domain" description="Acyl-CoA dehydrogenase/oxidase N-terminal" evidence="4">
    <location>
        <begin position="12"/>
        <end position="88"/>
    </location>
</feature>
<evidence type="ECO:0000256" key="1">
    <source>
        <dbReference type="ARBA" id="ARBA00022630"/>
    </source>
</evidence>
<dbReference type="RefSeq" id="WP_136959032.1">
    <property type="nucleotide sequence ID" value="NZ_CP039690.1"/>
</dbReference>
<evidence type="ECO:0000259" key="4">
    <source>
        <dbReference type="Pfam" id="PF02771"/>
    </source>
</evidence>
<dbReference type="CDD" id="cd00567">
    <property type="entry name" value="ACAD"/>
    <property type="match status" value="1"/>
</dbReference>
<dbReference type="InterPro" id="IPR036250">
    <property type="entry name" value="AcylCo_DH-like_C"/>
</dbReference>
<dbReference type="InterPro" id="IPR006091">
    <property type="entry name" value="Acyl-CoA_Oxase/DH_mid-dom"/>
</dbReference>
<dbReference type="Gene3D" id="1.10.540.10">
    <property type="entry name" value="Acyl-CoA dehydrogenase/oxidase, N-terminal domain"/>
    <property type="match status" value="1"/>
</dbReference>
<dbReference type="InterPro" id="IPR037069">
    <property type="entry name" value="AcylCoA_DH/ox_N_sf"/>
</dbReference>
<dbReference type="InterPro" id="IPR046373">
    <property type="entry name" value="Acyl-CoA_Oxase/DH_mid-dom_sf"/>
</dbReference>
<feature type="domain" description="Acyl-CoA dehydrogenase C-terminal" evidence="5">
    <location>
        <begin position="244"/>
        <end position="364"/>
    </location>
</feature>
<dbReference type="Pfam" id="PF02770">
    <property type="entry name" value="Acyl-CoA_dh_M"/>
    <property type="match status" value="1"/>
</dbReference>
<dbReference type="Pfam" id="PF08028">
    <property type="entry name" value="Acyl-CoA_dh_2"/>
    <property type="match status" value="1"/>
</dbReference>
<dbReference type="SUPFAM" id="SSF56645">
    <property type="entry name" value="Acyl-CoA dehydrogenase NM domain-like"/>
    <property type="match status" value="1"/>
</dbReference>
<keyword evidence="7" id="KW-1185">Reference proteome</keyword>
<evidence type="ECO:0000313" key="6">
    <source>
        <dbReference type="EMBL" id="QCI63575.1"/>
    </source>
</evidence>
<dbReference type="GO" id="GO:0016627">
    <property type="term" value="F:oxidoreductase activity, acting on the CH-CH group of donors"/>
    <property type="evidence" value="ECO:0007669"/>
    <property type="project" value="InterPro"/>
</dbReference>
<organism evidence="6 7">
    <name type="scientific">Phreatobacter stygius</name>
    <dbReference type="NCBI Taxonomy" id="1940610"/>
    <lineage>
        <taxon>Bacteria</taxon>
        <taxon>Pseudomonadati</taxon>
        <taxon>Pseudomonadota</taxon>
        <taxon>Alphaproteobacteria</taxon>
        <taxon>Hyphomicrobiales</taxon>
        <taxon>Phreatobacteraceae</taxon>
        <taxon>Phreatobacter</taxon>
    </lineage>
</organism>
<dbReference type="Gene3D" id="1.20.140.10">
    <property type="entry name" value="Butyryl-CoA Dehydrogenase, subunit A, domain 3"/>
    <property type="match status" value="1"/>
</dbReference>
<feature type="domain" description="Acyl-CoA oxidase/dehydrogenase middle" evidence="3">
    <location>
        <begin position="124"/>
        <end position="214"/>
    </location>
</feature>
<accession>A0A4D7AVH8</accession>